<evidence type="ECO:0000256" key="3">
    <source>
        <dbReference type="ARBA" id="ARBA00022842"/>
    </source>
</evidence>
<feature type="binding site" evidence="4">
    <location>
        <position position="115"/>
    </location>
    <ligand>
        <name>Mg(2+)</name>
        <dbReference type="ChEBI" id="CHEBI:18420"/>
        <label>2</label>
    </ligand>
</feature>
<keyword evidence="1 4" id="KW-0479">Metal-binding</keyword>
<dbReference type="NCBIfam" id="NF010183">
    <property type="entry name" value="PRK13662.1"/>
    <property type="match status" value="1"/>
</dbReference>
<keyword evidence="2 4" id="KW-0378">Hydrolase</keyword>
<organism evidence="6 7">
    <name type="scientific">Thalassobacillus devorans</name>
    <dbReference type="NCBI Taxonomy" id="279813"/>
    <lineage>
        <taxon>Bacteria</taxon>
        <taxon>Bacillati</taxon>
        <taxon>Bacillota</taxon>
        <taxon>Bacilli</taxon>
        <taxon>Bacillales</taxon>
        <taxon>Bacillaceae</taxon>
        <taxon>Thalassobacillus</taxon>
    </lineage>
</organism>
<dbReference type="Pfam" id="PF04167">
    <property type="entry name" value="DUF402"/>
    <property type="match status" value="1"/>
</dbReference>
<dbReference type="Gene3D" id="2.40.380.10">
    <property type="entry name" value="FomD-like"/>
    <property type="match status" value="1"/>
</dbReference>
<feature type="binding site" evidence="4">
    <location>
        <position position="113"/>
    </location>
    <ligand>
        <name>Mg(2+)</name>
        <dbReference type="ChEBI" id="CHEBI:18420"/>
        <label>2</label>
    </ligand>
</feature>
<dbReference type="PANTHER" id="PTHR39159">
    <property type="match status" value="1"/>
</dbReference>
<feature type="binding site" evidence="4">
    <location>
        <position position="115"/>
    </location>
    <ligand>
        <name>Mg(2+)</name>
        <dbReference type="ChEBI" id="CHEBI:18420"/>
        <label>1</label>
    </ligand>
</feature>
<feature type="binding site" evidence="4">
    <location>
        <position position="95"/>
    </location>
    <ligand>
        <name>Mg(2+)</name>
        <dbReference type="ChEBI" id="CHEBI:18420"/>
        <label>1</label>
    </ligand>
</feature>
<feature type="binding site" evidence="4">
    <location>
        <position position="128"/>
    </location>
    <ligand>
        <name>Mg(2+)</name>
        <dbReference type="ChEBI" id="CHEBI:18420"/>
        <label>2</label>
    </ligand>
</feature>
<dbReference type="InterPro" id="IPR035930">
    <property type="entry name" value="FomD-like_sf"/>
</dbReference>
<dbReference type="Proteomes" id="UP000619534">
    <property type="component" value="Unassembled WGS sequence"/>
</dbReference>
<accession>A0ABQ1PRU5</accession>
<evidence type="ECO:0000313" key="6">
    <source>
        <dbReference type="EMBL" id="GGD02376.1"/>
    </source>
</evidence>
<reference evidence="7" key="1">
    <citation type="journal article" date="2019" name="Int. J. Syst. Evol. Microbiol.">
        <title>The Global Catalogue of Microorganisms (GCM) 10K type strain sequencing project: providing services to taxonomists for standard genome sequencing and annotation.</title>
        <authorList>
            <consortium name="The Broad Institute Genomics Platform"/>
            <consortium name="The Broad Institute Genome Sequencing Center for Infectious Disease"/>
            <person name="Wu L."/>
            <person name="Ma J."/>
        </authorList>
    </citation>
    <scope>NUCLEOTIDE SEQUENCE [LARGE SCALE GENOMIC DNA]</scope>
    <source>
        <strain evidence="7">CCM 7282</strain>
    </source>
</reference>
<comment type="function">
    <text evidence="4">Has nucleoside phosphatase activity towards nucleoside triphosphates and nucleoside diphosphates.</text>
</comment>
<keyword evidence="7" id="KW-1185">Reference proteome</keyword>
<gene>
    <name evidence="6" type="ORF">GCM10007216_36380</name>
</gene>
<evidence type="ECO:0000259" key="5">
    <source>
        <dbReference type="Pfam" id="PF04167"/>
    </source>
</evidence>
<dbReference type="EC" id="3.6.1.6" evidence="4"/>
<sequence length="183" mass="21831">MTLGKGDLMPAPEPGQSVQIQSYKHNGKLHRIWDSTTILKGTRNVVIGANDRTIVTESDGRTWMTREPAICYFHSKHWFNIIGMLRNDGVYYYCNISSPFVYDEEGLKYIDYDLDVKVYPDMTFTLLDEDEYEQHKREMNYPKVLDRILHNNVDTLVRWVRQRKGPFSPEFIDQWYERYLTYR</sequence>
<comment type="similarity">
    <text evidence="4">Belongs to the Ntdp family.</text>
</comment>
<dbReference type="EMBL" id="BMCJ01000008">
    <property type="protein sequence ID" value="GGD02376.1"/>
    <property type="molecule type" value="Genomic_DNA"/>
</dbReference>
<evidence type="ECO:0000313" key="7">
    <source>
        <dbReference type="Proteomes" id="UP000619534"/>
    </source>
</evidence>
<name>A0ABQ1PRU5_9BACI</name>
<dbReference type="EC" id="3.6.1.15" evidence="4"/>
<feature type="active site" description="Proton donor" evidence="4">
    <location>
        <position position="31"/>
    </location>
</feature>
<dbReference type="PIRSF" id="PIRSF028345">
    <property type="entry name" value="UCP028345"/>
    <property type="match status" value="1"/>
</dbReference>
<dbReference type="SUPFAM" id="SSF159234">
    <property type="entry name" value="FomD-like"/>
    <property type="match status" value="1"/>
</dbReference>
<evidence type="ECO:0000256" key="1">
    <source>
        <dbReference type="ARBA" id="ARBA00022723"/>
    </source>
</evidence>
<dbReference type="PANTHER" id="PTHR39159:SF1">
    <property type="entry name" value="UPF0374 PROTEIN YGAC"/>
    <property type="match status" value="1"/>
</dbReference>
<proteinExistence type="inferred from homology"/>
<comment type="catalytic activity">
    <reaction evidence="4">
        <text>a ribonucleoside 5'-triphosphate + H2O = a ribonucleoside 5'-diphosphate + phosphate + H(+)</text>
        <dbReference type="Rhea" id="RHEA:23680"/>
        <dbReference type="ChEBI" id="CHEBI:15377"/>
        <dbReference type="ChEBI" id="CHEBI:15378"/>
        <dbReference type="ChEBI" id="CHEBI:43474"/>
        <dbReference type="ChEBI" id="CHEBI:57930"/>
        <dbReference type="ChEBI" id="CHEBI:61557"/>
        <dbReference type="EC" id="3.6.1.15"/>
    </reaction>
</comment>
<keyword evidence="3 4" id="KW-0460">Magnesium</keyword>
<dbReference type="InterPro" id="IPR016882">
    <property type="entry name" value="SA1684"/>
</dbReference>
<dbReference type="InterPro" id="IPR007295">
    <property type="entry name" value="DUF402"/>
</dbReference>
<evidence type="ECO:0000256" key="4">
    <source>
        <dbReference type="HAMAP-Rule" id="MF_01568"/>
    </source>
</evidence>
<comment type="catalytic activity">
    <reaction evidence="4">
        <text>a ribonucleoside 5'-diphosphate + H2O = a ribonucleoside 5'-phosphate + phosphate + H(+)</text>
        <dbReference type="Rhea" id="RHEA:36799"/>
        <dbReference type="ChEBI" id="CHEBI:15377"/>
        <dbReference type="ChEBI" id="CHEBI:15378"/>
        <dbReference type="ChEBI" id="CHEBI:43474"/>
        <dbReference type="ChEBI" id="CHEBI:57930"/>
        <dbReference type="ChEBI" id="CHEBI:58043"/>
        <dbReference type="EC" id="3.6.1.6"/>
    </reaction>
</comment>
<feature type="domain" description="DUF402" evidence="5">
    <location>
        <begin position="26"/>
        <end position="164"/>
    </location>
</feature>
<comment type="caution">
    <text evidence="6">The sequence shown here is derived from an EMBL/GenBank/DDBJ whole genome shotgun (WGS) entry which is preliminary data.</text>
</comment>
<comment type="cofactor">
    <cofactor evidence="4">
        <name>Mg(2+)</name>
        <dbReference type="ChEBI" id="CHEBI:18420"/>
    </cofactor>
</comment>
<dbReference type="HAMAP" id="MF_01568">
    <property type="entry name" value="Ntdp"/>
    <property type="match status" value="1"/>
</dbReference>
<feature type="binding site" evidence="4">
    <location>
        <position position="131"/>
    </location>
    <ligand>
        <name>Mg(2+)</name>
        <dbReference type="ChEBI" id="CHEBI:18420"/>
        <label>2</label>
    </ligand>
</feature>
<dbReference type="InterPro" id="IPR050212">
    <property type="entry name" value="Ntdp-like"/>
</dbReference>
<protein>
    <recommendedName>
        <fullName evidence="4">Nucleoside triphosphate/diphosphate phosphatase</fullName>
        <ecNumber evidence="4">3.6.1.15</ecNumber>
        <ecNumber evidence="4">3.6.1.6</ecNumber>
    </recommendedName>
</protein>
<feature type="binding site" evidence="4">
    <location>
        <position position="111"/>
    </location>
    <ligand>
        <name>Mg(2+)</name>
        <dbReference type="ChEBI" id="CHEBI:18420"/>
        <label>1</label>
    </ligand>
</feature>
<evidence type="ECO:0000256" key="2">
    <source>
        <dbReference type="ARBA" id="ARBA00022801"/>
    </source>
</evidence>